<name>A0A3N4MIY6_9BACT</name>
<gene>
    <name evidence="3" type="ORF">EG028_18510</name>
</gene>
<dbReference type="AlphaFoldDB" id="A0A3N4MIY6"/>
<comment type="caution">
    <text evidence="3">The sequence shown here is derived from an EMBL/GenBank/DDBJ whole genome shotgun (WGS) entry which is preliminary data.</text>
</comment>
<dbReference type="OrthoDB" id="1185352at2"/>
<dbReference type="Pfam" id="PF00144">
    <property type="entry name" value="Beta-lactamase"/>
    <property type="match status" value="1"/>
</dbReference>
<keyword evidence="3" id="KW-0378">Hydrolase</keyword>
<accession>A0A3N4MIY6</accession>
<sequence>MNYRFLLPGMAVIMIFSFPGNSLAQQKKPLPDEMNQAIVQQEYKNMHSILVSRNGTIEYEQYFNGYHADSLHDSRSSFKSVASLLVGIAVDKGFIRDIDTPVYTFFPEDTAFSSDPRKRKITIRHLLEMRAGFDCDEWTDRGRDCESMMDKTADWVQYALEKLPMKDDPGKIWAYTSCDPMILSGVLKKASGMSVMDFAAKYLFAPLNITRYRWTLDPAGNAMTGGSFYLLPGDMLKIGQLVLNNGMWKGKRIVSEQWLKLSTTATIPIPGSSFMAVSRSAVGIPQPTTYGFYWYNELVKTKDFRYKTIFASGNGGQYIIILKELDLVVVFTQGNYGNRMAKQAFDMLVKYILPAYR</sequence>
<keyword evidence="1" id="KW-0732">Signal</keyword>
<dbReference type="GO" id="GO:0016787">
    <property type="term" value="F:hydrolase activity"/>
    <property type="evidence" value="ECO:0007669"/>
    <property type="project" value="UniProtKB-KW"/>
</dbReference>
<organism evidence="3 4">
    <name type="scientific">Chitinophaga barathri</name>
    <dbReference type="NCBI Taxonomy" id="1647451"/>
    <lineage>
        <taxon>Bacteria</taxon>
        <taxon>Pseudomonadati</taxon>
        <taxon>Bacteroidota</taxon>
        <taxon>Chitinophagia</taxon>
        <taxon>Chitinophagales</taxon>
        <taxon>Chitinophagaceae</taxon>
        <taxon>Chitinophaga</taxon>
    </lineage>
</organism>
<dbReference type="Proteomes" id="UP000279089">
    <property type="component" value="Unassembled WGS sequence"/>
</dbReference>
<dbReference type="InterPro" id="IPR001466">
    <property type="entry name" value="Beta-lactam-related"/>
</dbReference>
<dbReference type="EMBL" id="RMBX01000010">
    <property type="protein sequence ID" value="RPD39639.1"/>
    <property type="molecule type" value="Genomic_DNA"/>
</dbReference>
<feature type="chain" id="PRO_5017998974" evidence="1">
    <location>
        <begin position="25"/>
        <end position="357"/>
    </location>
</feature>
<dbReference type="SUPFAM" id="SSF56601">
    <property type="entry name" value="beta-lactamase/transpeptidase-like"/>
    <property type="match status" value="1"/>
</dbReference>
<evidence type="ECO:0000256" key="1">
    <source>
        <dbReference type="SAM" id="SignalP"/>
    </source>
</evidence>
<proteinExistence type="predicted"/>
<reference evidence="4" key="1">
    <citation type="submission" date="2018-11" db="EMBL/GenBank/DDBJ databases">
        <title>Chitinophaga lutea sp.nov., isolate from arsenic contaminated soil.</title>
        <authorList>
            <person name="Zong Y."/>
        </authorList>
    </citation>
    <scope>NUCLEOTIDE SEQUENCE [LARGE SCALE GENOMIC DNA]</scope>
    <source>
        <strain evidence="4">YLT18</strain>
    </source>
</reference>
<evidence type="ECO:0000313" key="3">
    <source>
        <dbReference type="EMBL" id="RPD39639.1"/>
    </source>
</evidence>
<feature type="domain" description="Beta-lactamase-related" evidence="2">
    <location>
        <begin position="48"/>
        <end position="342"/>
    </location>
</feature>
<protein>
    <submittedName>
        <fullName evidence="3">Class C beta-lactamase-related serine hydrolase</fullName>
    </submittedName>
</protein>
<dbReference type="PANTHER" id="PTHR43283:SF7">
    <property type="entry name" value="BETA-LACTAMASE-RELATED DOMAIN-CONTAINING PROTEIN"/>
    <property type="match status" value="1"/>
</dbReference>
<dbReference type="Gene3D" id="3.40.710.10">
    <property type="entry name" value="DD-peptidase/beta-lactamase superfamily"/>
    <property type="match status" value="1"/>
</dbReference>
<dbReference type="PANTHER" id="PTHR43283">
    <property type="entry name" value="BETA-LACTAMASE-RELATED"/>
    <property type="match status" value="1"/>
</dbReference>
<keyword evidence="4" id="KW-1185">Reference proteome</keyword>
<dbReference type="InterPro" id="IPR050789">
    <property type="entry name" value="Diverse_Enzym_Activities"/>
</dbReference>
<evidence type="ECO:0000313" key="4">
    <source>
        <dbReference type="Proteomes" id="UP000279089"/>
    </source>
</evidence>
<feature type="signal peptide" evidence="1">
    <location>
        <begin position="1"/>
        <end position="24"/>
    </location>
</feature>
<evidence type="ECO:0000259" key="2">
    <source>
        <dbReference type="Pfam" id="PF00144"/>
    </source>
</evidence>
<dbReference type="InterPro" id="IPR012338">
    <property type="entry name" value="Beta-lactam/transpept-like"/>
</dbReference>